<keyword evidence="1" id="KW-0812">Transmembrane</keyword>
<comment type="caution">
    <text evidence="2">The sequence shown here is derived from an EMBL/GenBank/DDBJ whole genome shotgun (WGS) entry which is preliminary data.</text>
</comment>
<name>A0ABR7UPA1_9FLAO</name>
<evidence type="ECO:0000256" key="1">
    <source>
        <dbReference type="SAM" id="Phobius"/>
    </source>
</evidence>
<dbReference type="SUPFAM" id="SSF55486">
    <property type="entry name" value="Metalloproteases ('zincins'), catalytic domain"/>
    <property type="match status" value="1"/>
</dbReference>
<dbReference type="EMBL" id="NASZ01000002">
    <property type="protein sequence ID" value="MBD0724070.1"/>
    <property type="molecule type" value="Genomic_DNA"/>
</dbReference>
<evidence type="ECO:0000313" key="2">
    <source>
        <dbReference type="EMBL" id="MBD0724070.1"/>
    </source>
</evidence>
<dbReference type="Proteomes" id="UP000661715">
    <property type="component" value="Unassembled WGS sequence"/>
</dbReference>
<dbReference type="PANTHER" id="PTHR30164">
    <property type="entry name" value="MTFA PEPTIDASE"/>
    <property type="match status" value="1"/>
</dbReference>
<proteinExistence type="predicted"/>
<feature type="transmembrane region" description="Helical" evidence="1">
    <location>
        <begin position="6"/>
        <end position="26"/>
    </location>
</feature>
<protein>
    <recommendedName>
        <fullName evidence="4">Zinc-dependent peptidase</fullName>
    </recommendedName>
</protein>
<accession>A0ABR7UPA1</accession>
<dbReference type="InterPro" id="IPR010384">
    <property type="entry name" value="MtfA_fam"/>
</dbReference>
<organism evidence="2 3">
    <name type="scientific">Flavobacterium pokkalii</name>
    <dbReference type="NCBI Taxonomy" id="1940408"/>
    <lineage>
        <taxon>Bacteria</taxon>
        <taxon>Pseudomonadati</taxon>
        <taxon>Bacteroidota</taxon>
        <taxon>Flavobacteriia</taxon>
        <taxon>Flavobacteriales</taxon>
        <taxon>Flavobacteriaceae</taxon>
        <taxon>Flavobacterium</taxon>
    </lineage>
</organism>
<reference evidence="2 3" key="1">
    <citation type="journal article" date="2020" name="Microbiol. Res.">
        <title>Flavobacterium pokkalii sp. nov., a novel plant growth promoting native rhizobacteria isolated from pokkali rice grown in coastal saline affected agricultural regions of southern India, Kerala.</title>
        <authorList>
            <person name="Menon R.R."/>
            <person name="Kumari S."/>
            <person name="Viver T."/>
            <person name="Rameshkumar N."/>
        </authorList>
    </citation>
    <scope>NUCLEOTIDE SEQUENCE [LARGE SCALE GENOMIC DNA]</scope>
    <source>
        <strain evidence="2 3">L1I52</strain>
    </source>
</reference>
<dbReference type="Pfam" id="PF06167">
    <property type="entry name" value="Peptidase_M90"/>
    <property type="match status" value="1"/>
</dbReference>
<dbReference type="RefSeq" id="WP_055093764.1">
    <property type="nucleotide sequence ID" value="NZ_NASZ01000002.1"/>
</dbReference>
<dbReference type="CDD" id="cd20170">
    <property type="entry name" value="Peptidase_M90-like"/>
    <property type="match status" value="1"/>
</dbReference>
<evidence type="ECO:0008006" key="4">
    <source>
        <dbReference type="Google" id="ProtNLM"/>
    </source>
</evidence>
<gene>
    <name evidence="2" type="ORF">B6A10_02655</name>
</gene>
<sequence length="272" mass="32108">MATVFQVLTTLLMVVLLVVFVFKIIIEPVYVLFYNKPVYIHYYFPVRKLDVVQSDFLERHFSFYKKLSPQKKKYFNHRVAAFVAKYQFIGQAGFEVTEEVKLLLAATYVMLTFGMRHYRINNFNKIIIYAESYYSVITKQYHKGEFNPALKALVFSWKDFEEGLRCENDNLNLGLHEFSHALYFHGLKGRDQSSVVFADSYDKIIAYLKRPDVLNGLIASNYFRIYAYTNQAEFVAVVLEHFFETPLKFKQEHPELFTIVAEMINIKEEYFA</sequence>
<dbReference type="InterPro" id="IPR042252">
    <property type="entry name" value="MtfA_N"/>
</dbReference>
<evidence type="ECO:0000313" key="3">
    <source>
        <dbReference type="Proteomes" id="UP000661715"/>
    </source>
</evidence>
<dbReference type="PANTHER" id="PTHR30164:SF2">
    <property type="entry name" value="PROTEIN MTFA"/>
    <property type="match status" value="1"/>
</dbReference>
<keyword evidence="1" id="KW-0472">Membrane</keyword>
<dbReference type="Gene3D" id="1.10.472.150">
    <property type="entry name" value="Glucose-regulated metallo-peptidase M90, N-terminal domain"/>
    <property type="match status" value="1"/>
</dbReference>
<keyword evidence="3" id="KW-1185">Reference proteome</keyword>
<keyword evidence="1" id="KW-1133">Transmembrane helix</keyword>